<evidence type="ECO:0000313" key="3">
    <source>
        <dbReference type="EMBL" id="KHA71577.1"/>
    </source>
</evidence>
<evidence type="ECO:0000313" key="4">
    <source>
        <dbReference type="Proteomes" id="UP000030564"/>
    </source>
</evidence>
<proteinExistence type="predicted"/>
<organism evidence="3 4">
    <name type="scientific">Pseudomonas chlororaphis</name>
    <dbReference type="NCBI Taxonomy" id="587753"/>
    <lineage>
        <taxon>Bacteria</taxon>
        <taxon>Pseudomonadati</taxon>
        <taxon>Pseudomonadota</taxon>
        <taxon>Gammaproteobacteria</taxon>
        <taxon>Pseudomonadales</taxon>
        <taxon>Pseudomonadaceae</taxon>
        <taxon>Pseudomonas</taxon>
    </lineage>
</organism>
<keyword evidence="1" id="KW-0175">Coiled coil</keyword>
<accession>A0A0A6DA13</accession>
<evidence type="ECO:0000256" key="2">
    <source>
        <dbReference type="SAM" id="MobiDB-lite"/>
    </source>
</evidence>
<dbReference type="OrthoDB" id="6903874at2"/>
<dbReference type="EMBL" id="JSFK01000021">
    <property type="protein sequence ID" value="KHA71577.1"/>
    <property type="molecule type" value="Genomic_DNA"/>
</dbReference>
<feature type="region of interest" description="Disordered" evidence="2">
    <location>
        <begin position="15"/>
        <end position="39"/>
    </location>
</feature>
<dbReference type="AlphaFoldDB" id="A0A0A6DA13"/>
<feature type="compositionally biased region" description="Polar residues" evidence="2">
    <location>
        <begin position="21"/>
        <end position="37"/>
    </location>
</feature>
<name>A0A0A6DA13_9PSED</name>
<dbReference type="Proteomes" id="UP000030564">
    <property type="component" value="Unassembled WGS sequence"/>
</dbReference>
<comment type="caution">
    <text evidence="3">The sequence shown here is derived from an EMBL/GenBank/DDBJ whole genome shotgun (WGS) entry which is preliminary data.</text>
</comment>
<reference evidence="3 4" key="1">
    <citation type="submission" date="2014-10" db="EMBL/GenBank/DDBJ databases">
        <title>Draft genome sequence of Pseudomonas chlororaphis EA105.</title>
        <authorList>
            <person name="McCully L.M."/>
            <person name="Bitzer A.S."/>
            <person name="Spence C."/>
            <person name="Bais H."/>
            <person name="Silby M.W."/>
        </authorList>
    </citation>
    <scope>NUCLEOTIDE SEQUENCE [LARGE SCALE GENOMIC DNA]</scope>
    <source>
        <strain evidence="3 4">EA105</strain>
    </source>
</reference>
<evidence type="ECO:0000256" key="1">
    <source>
        <dbReference type="SAM" id="Coils"/>
    </source>
</evidence>
<sequence length="160" mass="16526">MAAIGTLGPGNSDVVAVPDTFKTSSGNAHDPSSTEEATPTLVEGVKVSLSGASIEKAASVGGENSDIEDSGLPENIQQLLKMIRKLQKQIAEKKALIEAIMADKRLSSEEKIIKVASLRGAIAALNTGLITANLALSKVVGQSGLTADQNMKVGSLLMKN</sequence>
<dbReference type="PATRIC" id="fig|587753.9.peg.2570"/>
<gene>
    <name evidence="3" type="ORF">NZ35_19690</name>
</gene>
<protein>
    <submittedName>
        <fullName evidence="3">Uncharacterized protein</fullName>
    </submittedName>
</protein>
<feature type="coiled-coil region" evidence="1">
    <location>
        <begin position="76"/>
        <end position="103"/>
    </location>
</feature>